<name>A0A0C1QX56_9BACT</name>
<dbReference type="InterPro" id="IPR003029">
    <property type="entry name" value="S1_domain"/>
</dbReference>
<dbReference type="PRINTS" id="PR00681">
    <property type="entry name" value="RIBOSOMALS1"/>
</dbReference>
<dbReference type="AlphaFoldDB" id="A0A0C1QX56"/>
<dbReference type="NCBIfam" id="NF005208">
    <property type="entry name" value="PRK06676.1"/>
    <property type="match status" value="1"/>
</dbReference>
<evidence type="ECO:0000313" key="6">
    <source>
        <dbReference type="Proteomes" id="UP000031433"/>
    </source>
</evidence>
<keyword evidence="2 5" id="KW-0689">Ribosomal protein</keyword>
<dbReference type="PANTHER" id="PTHR10724:SF7">
    <property type="entry name" value="SMALL RIBOSOMAL SUBUNIT PROTEIN BS1C"/>
    <property type="match status" value="1"/>
</dbReference>
<feature type="domain" description="S1 motif" evidence="4">
    <location>
        <begin position="116"/>
        <end position="183"/>
    </location>
</feature>
<sequence>MIDNENNVNEPAEEESFAELFEKSNRRTERLRPGSKVDARVLKIGAEWVFLDIGSKGEGVMERKELLDKDGNLTVAEGDTISVWFVKVERNEMRFTTKVGAGQAGLSALEDAYRAGIPVEGNVEKEIKGGFEIKVGGTVRAFCPYSQISLRRAANPAEFVGRQLMFKVVEFAERGRNIVLSHRAILEEEERQKREALKETLKEGTTVTGTVTRLMPFGAFVDIGGVEGLIPISEAGWTRVKEIGDVLSAGEQVTALVKRIDWENNKISLSLRDIQADPWEGVAERFPEGSYHTGTVARLAPFGAFVTLAPGIDGLIHISKLGAGKRIAHPREVLKEGDSVEVTVEGVDRESRRLSLALAATKRAAEEEERSIAEFRGKGAAQAKDSMGTFGDILKAQLDDKK</sequence>
<dbReference type="CDD" id="cd04465">
    <property type="entry name" value="S1_RPS1_repeat_ec2_hs2"/>
    <property type="match status" value="1"/>
</dbReference>
<dbReference type="EMBL" id="JXBL01000001">
    <property type="protein sequence ID" value="KIE42761.1"/>
    <property type="molecule type" value="Genomic_DNA"/>
</dbReference>
<protein>
    <submittedName>
        <fullName evidence="5">30S ribosomal protein S1</fullName>
    </submittedName>
</protein>
<dbReference type="Pfam" id="PF00575">
    <property type="entry name" value="S1"/>
    <property type="match status" value="2"/>
</dbReference>
<organism evidence="5 6">
    <name type="scientific">Geobacter soli</name>
    <dbReference type="NCBI Taxonomy" id="1510391"/>
    <lineage>
        <taxon>Bacteria</taxon>
        <taxon>Pseudomonadati</taxon>
        <taxon>Thermodesulfobacteriota</taxon>
        <taxon>Desulfuromonadia</taxon>
        <taxon>Geobacterales</taxon>
        <taxon>Geobacteraceae</taxon>
        <taxon>Geobacter</taxon>
    </lineage>
</organism>
<evidence type="ECO:0000313" key="5">
    <source>
        <dbReference type="EMBL" id="KIE42761.1"/>
    </source>
</evidence>
<dbReference type="SUPFAM" id="SSF50249">
    <property type="entry name" value="Nucleic acid-binding proteins"/>
    <property type="match status" value="4"/>
</dbReference>
<dbReference type="SMART" id="SM00316">
    <property type="entry name" value="S1"/>
    <property type="match status" value="4"/>
</dbReference>
<keyword evidence="6" id="KW-1185">Reference proteome</keyword>
<comment type="caution">
    <text evidence="5">The sequence shown here is derived from an EMBL/GenBank/DDBJ whole genome shotgun (WGS) entry which is preliminary data.</text>
</comment>
<dbReference type="GO" id="GO:0006412">
    <property type="term" value="P:translation"/>
    <property type="evidence" value="ECO:0007669"/>
    <property type="project" value="TreeGrafter"/>
</dbReference>
<feature type="domain" description="S1 motif" evidence="4">
    <location>
        <begin position="204"/>
        <end position="272"/>
    </location>
</feature>
<dbReference type="GO" id="GO:0022627">
    <property type="term" value="C:cytosolic small ribosomal subunit"/>
    <property type="evidence" value="ECO:0007669"/>
    <property type="project" value="TreeGrafter"/>
</dbReference>
<evidence type="ECO:0000256" key="2">
    <source>
        <dbReference type="ARBA" id="ARBA00022980"/>
    </source>
</evidence>
<keyword evidence="3" id="KW-0687">Ribonucleoprotein</keyword>
<evidence type="ECO:0000259" key="4">
    <source>
        <dbReference type="PROSITE" id="PS50126"/>
    </source>
</evidence>
<dbReference type="Gene3D" id="2.40.50.140">
    <property type="entry name" value="Nucleic acid-binding proteins"/>
    <property type="match status" value="4"/>
</dbReference>
<dbReference type="InterPro" id="IPR035104">
    <property type="entry name" value="Ribosomal_protein_S1-like"/>
</dbReference>
<evidence type="ECO:0000256" key="1">
    <source>
        <dbReference type="ARBA" id="ARBA00006767"/>
    </source>
</evidence>
<reference evidence="5 6" key="1">
    <citation type="submission" date="2015-01" db="EMBL/GenBank/DDBJ databases">
        <title>Genome sequence of the anaerobic bacterium Geobacter soli GSS01, a dissimilatory Fe(III) reducer from soil.</title>
        <authorList>
            <person name="Yang G."/>
            <person name="Zhou S."/>
        </authorList>
    </citation>
    <scope>NUCLEOTIDE SEQUENCE [LARGE SCALE GENOMIC DNA]</scope>
    <source>
        <strain evidence="5 6">GSS01</strain>
    </source>
</reference>
<dbReference type="GO" id="GO:0003735">
    <property type="term" value="F:structural constituent of ribosome"/>
    <property type="evidence" value="ECO:0007669"/>
    <property type="project" value="TreeGrafter"/>
</dbReference>
<dbReference type="PANTHER" id="PTHR10724">
    <property type="entry name" value="30S RIBOSOMAL PROTEIN S1"/>
    <property type="match status" value="1"/>
</dbReference>
<dbReference type="GO" id="GO:0003729">
    <property type="term" value="F:mRNA binding"/>
    <property type="evidence" value="ECO:0007669"/>
    <property type="project" value="TreeGrafter"/>
</dbReference>
<gene>
    <name evidence="5" type="ORF">SE37_09005</name>
</gene>
<feature type="domain" description="S1 motif" evidence="4">
    <location>
        <begin position="289"/>
        <end position="359"/>
    </location>
</feature>
<comment type="similarity">
    <text evidence="1">Belongs to the bacterial ribosomal protein bS1 family.</text>
</comment>
<feature type="domain" description="S1 motif" evidence="4">
    <location>
        <begin position="34"/>
        <end position="98"/>
    </location>
</feature>
<dbReference type="InterPro" id="IPR050437">
    <property type="entry name" value="Ribos_protein_bS1-like"/>
</dbReference>
<dbReference type="PROSITE" id="PS50126">
    <property type="entry name" value="S1"/>
    <property type="match status" value="4"/>
</dbReference>
<proteinExistence type="inferred from homology"/>
<accession>A0A0C1QX56</accession>
<dbReference type="Proteomes" id="UP000031433">
    <property type="component" value="Unassembled WGS sequence"/>
</dbReference>
<dbReference type="InterPro" id="IPR012340">
    <property type="entry name" value="NA-bd_OB-fold"/>
</dbReference>
<evidence type="ECO:0000256" key="3">
    <source>
        <dbReference type="ARBA" id="ARBA00023274"/>
    </source>
</evidence>
<dbReference type="RefSeq" id="WP_039645617.1">
    <property type="nucleotide sequence ID" value="NZ_JXBL01000001.1"/>
</dbReference>